<dbReference type="PANTHER" id="PTHR10773">
    <property type="entry name" value="DNA-DIRECTED RNA POLYMERASES I, II, AND III SUBUNIT RPABC2"/>
    <property type="match status" value="1"/>
</dbReference>
<reference evidence="2" key="1">
    <citation type="journal article" date="2014" name="PLoS ONE">
        <title>Transcriptome-Based Identification of ABC Transporters in the Western Tarnished Plant Bug Lygus hesperus.</title>
        <authorList>
            <person name="Hull J.J."/>
            <person name="Chaney K."/>
            <person name="Geib S.M."/>
            <person name="Fabrick J.A."/>
            <person name="Brent C.S."/>
            <person name="Walsh D."/>
            <person name="Lavine L.C."/>
        </authorList>
    </citation>
    <scope>NUCLEOTIDE SEQUENCE</scope>
</reference>
<evidence type="ECO:0000256" key="1">
    <source>
        <dbReference type="SAM" id="MobiDB-lite"/>
    </source>
</evidence>
<evidence type="ECO:0000313" key="2">
    <source>
        <dbReference type="EMBL" id="JAG25257.1"/>
    </source>
</evidence>
<name>A0A0A9XWT1_LYGHE</name>
<sequence>ERAEIIRLFNMMTSWDEQSSYLAGLINLIPVYARSAKTPEEESRLRNSTFHYKVRVRRDDSVYEVEVCKKAFMSIHGITRRRIQTIQTSLMKMGIPPKDGRGLHKNRPHKISEDTELCIKTHMQSFKGRMSHYSLKKSQKVYLPESLTVTKMFKMYAEMYPNYPSSYETYRSIFNNCFNISFGYPCKDTCGKCSKKKVNFTTPTSVHEEATPNLREIRRRQPSGEVLQHQGSKNTTKS</sequence>
<proteinExistence type="predicted"/>
<dbReference type="AlphaFoldDB" id="A0A0A9XWT1"/>
<gene>
    <name evidence="2" type="primary">nrdJ_0</name>
    <name evidence="2" type="ORF">CM83_65</name>
</gene>
<feature type="compositionally biased region" description="Polar residues" evidence="1">
    <location>
        <begin position="229"/>
        <end position="238"/>
    </location>
</feature>
<reference evidence="2" key="2">
    <citation type="submission" date="2014-07" db="EMBL/GenBank/DDBJ databases">
        <authorList>
            <person name="Hull J."/>
        </authorList>
    </citation>
    <scope>NUCLEOTIDE SEQUENCE</scope>
</reference>
<protein>
    <submittedName>
        <fullName evidence="2">Vitamin B12-dependent ribonucleotide reductase</fullName>
    </submittedName>
</protein>
<feature type="region of interest" description="Disordered" evidence="1">
    <location>
        <begin position="204"/>
        <end position="238"/>
    </location>
</feature>
<feature type="non-terminal residue" evidence="2">
    <location>
        <position position="1"/>
    </location>
</feature>
<organism evidence="2">
    <name type="scientific">Lygus hesperus</name>
    <name type="common">Western plant bug</name>
    <dbReference type="NCBI Taxonomy" id="30085"/>
    <lineage>
        <taxon>Eukaryota</taxon>
        <taxon>Metazoa</taxon>
        <taxon>Ecdysozoa</taxon>
        <taxon>Arthropoda</taxon>
        <taxon>Hexapoda</taxon>
        <taxon>Insecta</taxon>
        <taxon>Pterygota</taxon>
        <taxon>Neoptera</taxon>
        <taxon>Paraneoptera</taxon>
        <taxon>Hemiptera</taxon>
        <taxon>Heteroptera</taxon>
        <taxon>Panheteroptera</taxon>
        <taxon>Cimicomorpha</taxon>
        <taxon>Miridae</taxon>
        <taxon>Mirini</taxon>
        <taxon>Lygus</taxon>
    </lineage>
</organism>
<dbReference type="PANTHER" id="PTHR10773:SF19">
    <property type="match status" value="1"/>
</dbReference>
<accession>A0A0A9XWT1</accession>
<dbReference type="EMBL" id="GBHO01018347">
    <property type="protein sequence ID" value="JAG25257.1"/>
    <property type="molecule type" value="Transcribed_RNA"/>
</dbReference>